<reference evidence="2 3" key="1">
    <citation type="submission" date="2016-11" db="EMBL/GenBank/DDBJ databases">
        <title>The macronuclear genome of Stentor coeruleus: a giant cell with tiny introns.</title>
        <authorList>
            <person name="Slabodnick M."/>
            <person name="Ruby J.G."/>
            <person name="Reiff S.B."/>
            <person name="Swart E.C."/>
            <person name="Gosai S."/>
            <person name="Prabakaran S."/>
            <person name="Witkowska E."/>
            <person name="Larue G.E."/>
            <person name="Fisher S."/>
            <person name="Freeman R.M."/>
            <person name="Gunawardena J."/>
            <person name="Chu W."/>
            <person name="Stover N.A."/>
            <person name="Gregory B.D."/>
            <person name="Nowacki M."/>
            <person name="Derisi J."/>
            <person name="Roy S.W."/>
            <person name="Marshall W.F."/>
            <person name="Sood P."/>
        </authorList>
    </citation>
    <scope>NUCLEOTIDE SEQUENCE [LARGE SCALE GENOMIC DNA]</scope>
    <source>
        <strain evidence="2">WM001</strain>
    </source>
</reference>
<evidence type="ECO:0000313" key="2">
    <source>
        <dbReference type="EMBL" id="OMJ79382.1"/>
    </source>
</evidence>
<accession>A0A1R2BRD0</accession>
<protein>
    <submittedName>
        <fullName evidence="2">Uncharacterized protein</fullName>
    </submittedName>
</protein>
<evidence type="ECO:0000256" key="1">
    <source>
        <dbReference type="SAM" id="MobiDB-lite"/>
    </source>
</evidence>
<sequence length="495" mass="56674">MGGCADRQVRGIRNEEIDYDYYRILIERMRKESTENSKTTKNNDENFLTEGYEKPKTEESLTQDPKKRQKKKKSEHKGSKGKKHREKSKNFNSKCFETNNPNASETPYGEPKTSDDQLISIFLTEKDILKPLNQESSLDTPIQSEEIVIDSLSIDLPENHDNKAPCAYKNSNYTKSSHLSVENSSNISVSPIHSPKSLNYLNVDSQNCTSIFPNASPKSLNFLNVDSQISTSIFPNASPKNITYNFSIDFQKGASITLVSTPKNTGNYFKVKFPQSPTESSTKKNRKIQTKTEHRESPIISDKKPKFSVVEFSNSLVEEQKIPKVPKDKSKNERRQLEIAPGYSAIVCPPKPKRIRKKDKEVNTEEVKFRVHKDKELNVITKYDKIKEESKDEVLEIDERVVAIGRESTLSSIGNSSPDYIFERNSYRKMAELQSSPTYNESNGLPRSFTIINFENERRASYKTESSFIDTRSPDLIDKNKKVRLFRSITKQSEN</sequence>
<dbReference type="EMBL" id="MPUH01000474">
    <property type="protein sequence ID" value="OMJ79382.1"/>
    <property type="molecule type" value="Genomic_DNA"/>
</dbReference>
<keyword evidence="3" id="KW-1185">Reference proteome</keyword>
<dbReference type="AlphaFoldDB" id="A0A1R2BRD0"/>
<evidence type="ECO:0000313" key="3">
    <source>
        <dbReference type="Proteomes" id="UP000187209"/>
    </source>
</evidence>
<comment type="caution">
    <text evidence="2">The sequence shown here is derived from an EMBL/GenBank/DDBJ whole genome shotgun (WGS) entry which is preliminary data.</text>
</comment>
<dbReference type="Proteomes" id="UP000187209">
    <property type="component" value="Unassembled WGS sequence"/>
</dbReference>
<feature type="compositionally biased region" description="Basic residues" evidence="1">
    <location>
        <begin position="67"/>
        <end position="87"/>
    </location>
</feature>
<feature type="compositionally biased region" description="Basic and acidic residues" evidence="1">
    <location>
        <begin position="290"/>
        <end position="299"/>
    </location>
</feature>
<name>A0A1R2BRD0_9CILI</name>
<feature type="region of interest" description="Disordered" evidence="1">
    <location>
        <begin position="272"/>
        <end position="299"/>
    </location>
</feature>
<feature type="compositionally biased region" description="Polar residues" evidence="1">
    <location>
        <begin position="90"/>
        <end position="105"/>
    </location>
</feature>
<gene>
    <name evidence="2" type="ORF">SteCoe_20629</name>
</gene>
<organism evidence="2 3">
    <name type="scientific">Stentor coeruleus</name>
    <dbReference type="NCBI Taxonomy" id="5963"/>
    <lineage>
        <taxon>Eukaryota</taxon>
        <taxon>Sar</taxon>
        <taxon>Alveolata</taxon>
        <taxon>Ciliophora</taxon>
        <taxon>Postciliodesmatophora</taxon>
        <taxon>Heterotrichea</taxon>
        <taxon>Heterotrichida</taxon>
        <taxon>Stentoridae</taxon>
        <taxon>Stentor</taxon>
    </lineage>
</organism>
<proteinExistence type="predicted"/>
<feature type="region of interest" description="Disordered" evidence="1">
    <location>
        <begin position="29"/>
        <end position="113"/>
    </location>
</feature>